<dbReference type="HOGENOM" id="CLU_087913_2_0_5"/>
<dbReference type="Proteomes" id="UP000007100">
    <property type="component" value="Plasmid pACMV1"/>
</dbReference>
<dbReference type="Pfam" id="PF01890">
    <property type="entry name" value="CbiG_C"/>
    <property type="match status" value="1"/>
</dbReference>
<keyword evidence="1" id="KW-0614">Plasmid</keyword>
<dbReference type="InterPro" id="IPR002750">
    <property type="entry name" value="CobE/GbiG_C"/>
</dbReference>
<evidence type="ECO:0000313" key="2">
    <source>
        <dbReference type="Proteomes" id="UP000007100"/>
    </source>
</evidence>
<name>F0J6Y5_ACIMA</name>
<dbReference type="InterPro" id="IPR036518">
    <property type="entry name" value="CobE/GbiG_C_sf"/>
</dbReference>
<dbReference type="Gene3D" id="3.30.420.180">
    <property type="entry name" value="CobE/GbiG C-terminal domain"/>
    <property type="match status" value="1"/>
</dbReference>
<dbReference type="RefSeq" id="WP_013634900.1">
    <property type="nucleotide sequence ID" value="NC_015178.1"/>
</dbReference>
<protein>
    <submittedName>
        <fullName evidence="1">Uncharacterized protein</fullName>
    </submittedName>
</protein>
<accession>F0J6Y5</accession>
<dbReference type="AlphaFoldDB" id="F0J6Y5"/>
<geneLocation type="plasmid" evidence="1 2">
    <name>pACMV1</name>
</geneLocation>
<sequence length="122" mass="11619">MRVAGLGFRDGTTPAALAEAIAAAGGGALSSLATAADKAEAPPLLVLAAELGLAVTLVPLATLANTETLTRSPRVAARYGTGSLAEAAALAAAGPGARLLGPRATSADGTATAAIATTEAKV</sequence>
<dbReference type="GO" id="GO:0009236">
    <property type="term" value="P:cobalamin biosynthetic process"/>
    <property type="evidence" value="ECO:0007669"/>
    <property type="project" value="InterPro"/>
</dbReference>
<proteinExistence type="predicted"/>
<dbReference type="EMBL" id="AP012036">
    <property type="protein sequence ID" value="BAJ82852.1"/>
    <property type="molecule type" value="Genomic_DNA"/>
</dbReference>
<dbReference type="KEGG" id="amv:ACMV_P1_00560"/>
<keyword evidence="2" id="KW-1185">Reference proteome</keyword>
<evidence type="ECO:0000313" key="1">
    <source>
        <dbReference type="EMBL" id="BAJ82852.1"/>
    </source>
</evidence>
<organism evidence="1 2">
    <name type="scientific">Acidiphilium multivorum (strain DSM 11245 / JCM 8867 / NBRC 100883 / AIU 301)</name>
    <dbReference type="NCBI Taxonomy" id="926570"/>
    <lineage>
        <taxon>Bacteria</taxon>
        <taxon>Pseudomonadati</taxon>
        <taxon>Pseudomonadota</taxon>
        <taxon>Alphaproteobacteria</taxon>
        <taxon>Acetobacterales</taxon>
        <taxon>Acidocellaceae</taxon>
        <taxon>Acidiphilium</taxon>
    </lineage>
</organism>
<gene>
    <name evidence="1" type="ordered locus">ACMV_P1_00560</name>
</gene>
<dbReference type="SUPFAM" id="SSF159664">
    <property type="entry name" value="CobE/GbiG C-terminal domain-like"/>
    <property type="match status" value="1"/>
</dbReference>
<reference evidence="1 2" key="1">
    <citation type="submission" date="2010-12" db="EMBL/GenBank/DDBJ databases">
        <title>Whole genome sequence of Acidiphilium multivorum AIU301.</title>
        <authorList>
            <person name="Narita-Yamada S."/>
            <person name="Nakamura S."/>
            <person name="Ito N."/>
            <person name="Takarada H."/>
            <person name="Katano Y."/>
            <person name="Nakazawa H."/>
            <person name="Hosoyama A."/>
            <person name="Yamada R."/>
            <person name="Fujita N."/>
        </authorList>
    </citation>
    <scope>NUCLEOTIDE SEQUENCE [LARGE SCALE GENOMIC DNA]</scope>
    <source>
        <strain evidence="2">DSM 11245 / JCM 8867 / AIU301</strain>
        <plasmid evidence="1 2">pACMV1</plasmid>
    </source>
</reference>